<accession>A0A6J5R159</accession>
<name>A0A6J5R159_9CAUD</name>
<reference evidence="2" key="1">
    <citation type="submission" date="2020-05" db="EMBL/GenBank/DDBJ databases">
        <authorList>
            <person name="Chiriac C."/>
            <person name="Salcher M."/>
            <person name="Ghai R."/>
            <person name="Kavagutti S V."/>
        </authorList>
    </citation>
    <scope>NUCLEOTIDE SEQUENCE</scope>
</reference>
<evidence type="ECO:0000313" key="1">
    <source>
        <dbReference type="EMBL" id="CAB4161706.1"/>
    </source>
</evidence>
<protein>
    <submittedName>
        <fullName evidence="2">Uncharacterized protein</fullName>
    </submittedName>
</protein>
<proteinExistence type="predicted"/>
<evidence type="ECO:0000313" key="2">
    <source>
        <dbReference type="EMBL" id="CAB4189762.1"/>
    </source>
</evidence>
<dbReference type="EMBL" id="LR797146">
    <property type="protein sequence ID" value="CAB4189762.1"/>
    <property type="molecule type" value="Genomic_DNA"/>
</dbReference>
<organism evidence="2">
    <name type="scientific">uncultured Caudovirales phage</name>
    <dbReference type="NCBI Taxonomy" id="2100421"/>
    <lineage>
        <taxon>Viruses</taxon>
        <taxon>Duplodnaviria</taxon>
        <taxon>Heunggongvirae</taxon>
        <taxon>Uroviricota</taxon>
        <taxon>Caudoviricetes</taxon>
        <taxon>Peduoviridae</taxon>
        <taxon>Maltschvirus</taxon>
        <taxon>Maltschvirus maltsch</taxon>
    </lineage>
</organism>
<dbReference type="EMBL" id="LR796719">
    <property type="protein sequence ID" value="CAB4161706.1"/>
    <property type="molecule type" value="Genomic_DNA"/>
</dbReference>
<gene>
    <name evidence="2" type="ORF">UFOVP1201_16</name>
    <name evidence="1" type="ORF">UFOVP788_9</name>
</gene>
<sequence length="209" mass="21379">MAATYVTAAELKTALGVGTLYDAGDVIETCCQTSQDLVNEFLDFNSAPVTGASIVSNVATLALSVPARYVIGQTLTVSGCGSTYNGSQVITGVLPGAGITQLLSYPYPVGAGTSFVQFAKVASDDTFHAVIPYGKVLAPDTKGTTYALTGAIREAALMLAVDIFQARQAPASGGMIDGMTASPYRMGNNLMGKIRGILAPYASSGSMVG</sequence>